<evidence type="ECO:0000313" key="6">
    <source>
        <dbReference type="EMBL" id="MBB4267780.1"/>
    </source>
</evidence>
<dbReference type="PROSITE" id="PS51128">
    <property type="entry name" value="ZF_DKSA_2"/>
    <property type="match status" value="1"/>
</dbReference>
<evidence type="ECO:0000313" key="7">
    <source>
        <dbReference type="Proteomes" id="UP000554286"/>
    </source>
</evidence>
<keyword evidence="7" id="KW-1185">Reference proteome</keyword>
<dbReference type="PANTHER" id="PTHR38777">
    <property type="entry name" value="FELS-2 PROPHAGE PROTEIN"/>
    <property type="match status" value="1"/>
</dbReference>
<accession>A0A7W6RG92</accession>
<dbReference type="PANTHER" id="PTHR38777:SF1">
    <property type="entry name" value="DNAK SUPPRESSOR PROTEIN"/>
    <property type="match status" value="1"/>
</dbReference>
<dbReference type="Proteomes" id="UP000554286">
    <property type="component" value="Unassembled WGS sequence"/>
</dbReference>
<dbReference type="Gene3D" id="1.20.120.910">
    <property type="entry name" value="DksA, coiled-coil domain"/>
    <property type="match status" value="1"/>
</dbReference>
<comment type="caution">
    <text evidence="6">The sequence shown here is derived from an EMBL/GenBank/DDBJ whole genome shotgun (WGS) entry which is preliminary data.</text>
</comment>
<keyword evidence="2" id="KW-0863">Zinc-finger</keyword>
<sequence length="79" mass="8477">MADLVDIAADRVEAEREAIVARRRAYPAPTAPTPATRCTSCGQPIPPARRQARPGATRCAGCQAAAEVRAARYRKTGVW</sequence>
<evidence type="ECO:0000256" key="2">
    <source>
        <dbReference type="ARBA" id="ARBA00022771"/>
    </source>
</evidence>
<evidence type="ECO:0000256" key="3">
    <source>
        <dbReference type="ARBA" id="ARBA00022833"/>
    </source>
</evidence>
<dbReference type="AlphaFoldDB" id="A0A7W6RG92"/>
<evidence type="ECO:0000256" key="4">
    <source>
        <dbReference type="PROSITE-ProRule" id="PRU00510"/>
    </source>
</evidence>
<evidence type="ECO:0000256" key="1">
    <source>
        <dbReference type="ARBA" id="ARBA00022723"/>
    </source>
</evidence>
<protein>
    <submittedName>
        <fullName evidence="6">Phage/conjugal plasmid C-4 type zinc finger TraR family protein</fullName>
    </submittedName>
</protein>
<dbReference type="RefSeq" id="WP_184047781.1">
    <property type="nucleotide sequence ID" value="NZ_JACIGK010000034.1"/>
</dbReference>
<reference evidence="6 7" key="1">
    <citation type="submission" date="2020-08" db="EMBL/GenBank/DDBJ databases">
        <title>Genome sequencing of Purple Non-Sulfur Bacteria from various extreme environments.</title>
        <authorList>
            <person name="Mayer M."/>
        </authorList>
    </citation>
    <scope>NUCLEOTIDE SEQUENCE [LARGE SCALE GENOMIC DNA]</scope>
    <source>
        <strain evidence="6 7">JA131</strain>
    </source>
</reference>
<keyword evidence="1" id="KW-0479">Metal-binding</keyword>
<dbReference type="GO" id="GO:0008270">
    <property type="term" value="F:zinc ion binding"/>
    <property type="evidence" value="ECO:0007669"/>
    <property type="project" value="UniProtKB-KW"/>
</dbReference>
<feature type="zinc finger region" description="dksA C4-type" evidence="4">
    <location>
        <begin position="38"/>
        <end position="62"/>
    </location>
</feature>
<proteinExistence type="predicted"/>
<dbReference type="Pfam" id="PF01258">
    <property type="entry name" value="zf-dskA_traR"/>
    <property type="match status" value="1"/>
</dbReference>
<feature type="domain" description="Zinc finger DksA/TraR C4-type" evidence="5">
    <location>
        <begin position="37"/>
        <end position="67"/>
    </location>
</feature>
<organism evidence="6 7">
    <name type="scientific">Roseospira visakhapatnamensis</name>
    <dbReference type="NCBI Taxonomy" id="390880"/>
    <lineage>
        <taxon>Bacteria</taxon>
        <taxon>Pseudomonadati</taxon>
        <taxon>Pseudomonadota</taxon>
        <taxon>Alphaproteobacteria</taxon>
        <taxon>Rhodospirillales</taxon>
        <taxon>Rhodospirillaceae</taxon>
        <taxon>Roseospira</taxon>
    </lineage>
</organism>
<dbReference type="GO" id="GO:1900378">
    <property type="term" value="P:positive regulation of secondary metabolite biosynthetic process"/>
    <property type="evidence" value="ECO:0007669"/>
    <property type="project" value="TreeGrafter"/>
</dbReference>
<dbReference type="EMBL" id="JACIGK010000034">
    <property type="protein sequence ID" value="MBB4267780.1"/>
    <property type="molecule type" value="Genomic_DNA"/>
</dbReference>
<name>A0A7W6RG92_9PROT</name>
<gene>
    <name evidence="6" type="ORF">GGD89_003430</name>
</gene>
<dbReference type="InterPro" id="IPR000962">
    <property type="entry name" value="Znf_DskA_TraR"/>
</dbReference>
<dbReference type="SUPFAM" id="SSF57716">
    <property type="entry name" value="Glucocorticoid receptor-like (DNA-binding domain)"/>
    <property type="match status" value="1"/>
</dbReference>
<keyword evidence="3" id="KW-0862">Zinc</keyword>
<evidence type="ECO:0000259" key="5">
    <source>
        <dbReference type="Pfam" id="PF01258"/>
    </source>
</evidence>